<dbReference type="Pfam" id="PF02452">
    <property type="entry name" value="PemK_toxin"/>
    <property type="match status" value="1"/>
</dbReference>
<sequence length="115" mass="12795">MTIQRGEIYFVNLNPIQGREQSGKRPVLVLSIDAINKMPLVITVVIGTKGANILQDYKTNVRVSPEESGLPLETVFMCFQIRSISSERFPNSPAGKLTLEKLTEIEQAVKYCLGL</sequence>
<dbReference type="PANTHER" id="PTHR33988:SF2">
    <property type="entry name" value="ENDORIBONUCLEASE MAZF"/>
    <property type="match status" value="1"/>
</dbReference>
<dbReference type="AlphaFoldDB" id="A0A977KVA6"/>
<dbReference type="GO" id="GO:0004521">
    <property type="term" value="F:RNA endonuclease activity"/>
    <property type="evidence" value="ECO:0007669"/>
    <property type="project" value="TreeGrafter"/>
</dbReference>
<organism evidence="4">
    <name type="scientific">Woronichinia naegeliana WA131</name>
    <dbReference type="NCBI Taxonomy" id="2824559"/>
    <lineage>
        <taxon>Bacteria</taxon>
        <taxon>Bacillati</taxon>
        <taxon>Cyanobacteriota</taxon>
        <taxon>Cyanophyceae</taxon>
        <taxon>Synechococcales</taxon>
        <taxon>Coelosphaeriaceae</taxon>
        <taxon>Woronichinia</taxon>
    </lineage>
</organism>
<keyword evidence="3" id="KW-0378">Hydrolase</keyword>
<dbReference type="KEGG" id="wna:KA717_34645"/>
<dbReference type="SUPFAM" id="SSF50118">
    <property type="entry name" value="Cell growth inhibitor/plasmid maintenance toxic component"/>
    <property type="match status" value="1"/>
</dbReference>
<dbReference type="InterPro" id="IPR011067">
    <property type="entry name" value="Plasmid_toxin/cell-grow_inhib"/>
</dbReference>
<comment type="function">
    <text evidence="3">Toxic component of a type II toxin-antitoxin (TA) system.</text>
</comment>
<keyword evidence="2" id="KW-1277">Toxin-antitoxin system</keyword>
<dbReference type="PIRSF" id="PIRSF033490">
    <property type="entry name" value="MazF"/>
    <property type="match status" value="1"/>
</dbReference>
<proteinExistence type="inferred from homology"/>
<comment type="similarity">
    <text evidence="1 3">Belongs to the PemK/MazF family.</text>
</comment>
<dbReference type="Gene3D" id="2.30.30.110">
    <property type="match status" value="1"/>
</dbReference>
<reference evidence="4" key="1">
    <citation type="submission" date="2021-04" db="EMBL/GenBank/DDBJ databases">
        <title>Genome sequence of Woronichinia naegeliana from Washington state freshwater lake bloom.</title>
        <authorList>
            <person name="Dreher T.W."/>
        </authorList>
    </citation>
    <scope>NUCLEOTIDE SEQUENCE</scope>
    <source>
        <strain evidence="4">WA131</strain>
    </source>
</reference>
<protein>
    <recommendedName>
        <fullName evidence="3">mRNA interferase</fullName>
        <ecNumber evidence="3">3.1.-.-</ecNumber>
    </recommendedName>
</protein>
<dbReference type="EMBL" id="CP073041">
    <property type="protein sequence ID" value="UXE60601.1"/>
    <property type="molecule type" value="Genomic_DNA"/>
</dbReference>
<dbReference type="Proteomes" id="UP001065613">
    <property type="component" value="Chromosome"/>
</dbReference>
<keyword evidence="3" id="KW-0255">Endonuclease</keyword>
<dbReference type="GO" id="GO:0006402">
    <property type="term" value="P:mRNA catabolic process"/>
    <property type="evidence" value="ECO:0007669"/>
    <property type="project" value="TreeGrafter"/>
</dbReference>
<gene>
    <name evidence="4" type="ORF">KA717_34645</name>
</gene>
<dbReference type="GO" id="GO:0003677">
    <property type="term" value="F:DNA binding"/>
    <property type="evidence" value="ECO:0007669"/>
    <property type="project" value="InterPro"/>
</dbReference>
<evidence type="ECO:0000256" key="3">
    <source>
        <dbReference type="PIRNR" id="PIRNR033490"/>
    </source>
</evidence>
<accession>A0A977KVA6</accession>
<dbReference type="EC" id="3.1.-.-" evidence="3"/>
<evidence type="ECO:0000313" key="4">
    <source>
        <dbReference type="EMBL" id="UXE60601.1"/>
    </source>
</evidence>
<dbReference type="InterPro" id="IPR003477">
    <property type="entry name" value="PemK-like"/>
</dbReference>
<name>A0A977KVA6_9CYAN</name>
<dbReference type="PANTHER" id="PTHR33988">
    <property type="entry name" value="ENDORIBONUCLEASE MAZF-RELATED"/>
    <property type="match status" value="1"/>
</dbReference>
<evidence type="ECO:0000256" key="2">
    <source>
        <dbReference type="ARBA" id="ARBA00022649"/>
    </source>
</evidence>
<evidence type="ECO:0000256" key="1">
    <source>
        <dbReference type="ARBA" id="ARBA00007521"/>
    </source>
</evidence>
<dbReference type="GO" id="GO:0016787">
    <property type="term" value="F:hydrolase activity"/>
    <property type="evidence" value="ECO:0007669"/>
    <property type="project" value="UniProtKB-KW"/>
</dbReference>
<keyword evidence="3" id="KW-0540">Nuclease</keyword>
<dbReference type="GO" id="GO:0016075">
    <property type="term" value="P:rRNA catabolic process"/>
    <property type="evidence" value="ECO:0007669"/>
    <property type="project" value="TreeGrafter"/>
</dbReference>